<keyword evidence="2" id="KW-1185">Reference proteome</keyword>
<evidence type="ECO:0000313" key="2">
    <source>
        <dbReference type="Proteomes" id="UP000060016"/>
    </source>
</evidence>
<dbReference type="AlphaFoldDB" id="A0A0K1RC44"/>
<organism evidence="1 2">
    <name type="scientific">Corynebacterium riegelii</name>
    <dbReference type="NCBI Taxonomy" id="156976"/>
    <lineage>
        <taxon>Bacteria</taxon>
        <taxon>Bacillati</taxon>
        <taxon>Actinomycetota</taxon>
        <taxon>Actinomycetes</taxon>
        <taxon>Mycobacteriales</taxon>
        <taxon>Corynebacteriaceae</taxon>
        <taxon>Corynebacterium</taxon>
    </lineage>
</organism>
<dbReference type="Proteomes" id="UP000060016">
    <property type="component" value="Chromosome"/>
</dbReference>
<gene>
    <name evidence="1" type="ORF">AK829_07325</name>
</gene>
<reference evidence="1 2" key="1">
    <citation type="submission" date="2015-08" db="EMBL/GenBank/DDBJ databases">
        <authorList>
            <person name="Babu N.S."/>
            <person name="Beckwith C.J."/>
            <person name="Beseler K.G."/>
            <person name="Brison A."/>
            <person name="Carone J.V."/>
            <person name="Caskin T.P."/>
            <person name="Diamond M."/>
            <person name="Durham M.E."/>
            <person name="Foxe J.M."/>
            <person name="Go M."/>
            <person name="Henderson B.A."/>
            <person name="Jones I.B."/>
            <person name="McGettigan J.A."/>
            <person name="Micheletti S.J."/>
            <person name="Nasrallah M.E."/>
            <person name="Ortiz D."/>
            <person name="Piller C.R."/>
            <person name="Privatt S.R."/>
            <person name="Schneider S.L."/>
            <person name="Sharp S."/>
            <person name="Smith T.C."/>
            <person name="Stanton J.D."/>
            <person name="Ullery H.E."/>
            <person name="Wilson R.J."/>
            <person name="Serrano M.G."/>
            <person name="Buck G."/>
            <person name="Lee V."/>
            <person name="Wang Y."/>
            <person name="Carvalho R."/>
            <person name="Voegtly L."/>
            <person name="Shi R."/>
            <person name="Duckworth R."/>
            <person name="Johnson A."/>
            <person name="Loviza R."/>
            <person name="Walstead R."/>
            <person name="Shah Z."/>
            <person name="Kiflezghi M."/>
            <person name="Wade K."/>
            <person name="Ball S.L."/>
            <person name="Bradley K.W."/>
            <person name="Asai D.J."/>
            <person name="Bowman C.A."/>
            <person name="Russell D.A."/>
            <person name="Pope W.H."/>
            <person name="Jacobs-Sera D."/>
            <person name="Hendrix R.W."/>
            <person name="Hatfull G.F."/>
        </authorList>
    </citation>
    <scope>NUCLEOTIDE SEQUENCE [LARGE SCALE GENOMIC DNA]</scope>
    <source>
        <strain evidence="1 2">PUDD_83A45</strain>
    </source>
</reference>
<sequence length="117" mass="13565">MSHHLECESSGTAIKVPHRVPAQFWPLRIRELGKMATQITTRRTRYGYVFSARGRDQKTKEFIRPNKAMFPQSRRRDSNLQQVGSNFFNFRNTYRDNLGQLTLRPISQFGCAKCGGI</sequence>
<evidence type="ECO:0000313" key="1">
    <source>
        <dbReference type="EMBL" id="AKV59000.1"/>
    </source>
</evidence>
<protein>
    <submittedName>
        <fullName evidence="1">Uncharacterized protein</fullName>
    </submittedName>
</protein>
<dbReference type="KEGG" id="crie:AK829_07325"/>
<name>A0A0K1RC44_9CORY</name>
<accession>A0A0K1RC44</accession>
<proteinExistence type="predicted"/>
<dbReference type="EMBL" id="CP012342">
    <property type="protein sequence ID" value="AKV59000.1"/>
    <property type="molecule type" value="Genomic_DNA"/>
</dbReference>